<gene>
    <name evidence="1" type="ORF">C7A10_07200</name>
</gene>
<protein>
    <submittedName>
        <fullName evidence="1">Uncharacterized protein</fullName>
    </submittedName>
</protein>
<comment type="caution">
    <text evidence="1">The sequence shown here is derived from an EMBL/GenBank/DDBJ whole genome shotgun (WGS) entry which is preliminary data.</text>
</comment>
<reference evidence="1 2" key="1">
    <citation type="submission" date="2018-03" db="EMBL/GenBank/DDBJ databases">
        <title>Blue discolouration in mozzarella cheese caused by Pseudomonas fluorescens.</title>
        <authorList>
            <person name="Chiesa F."/>
            <person name="Dalmasso A."/>
            <person name="Lomonaco S."/>
        </authorList>
    </citation>
    <scope>NUCLEOTIDE SEQUENCE [LARGE SCALE GENOMIC DNA]</scope>
    <source>
        <strain evidence="1 2">11293</strain>
    </source>
</reference>
<dbReference type="AlphaFoldDB" id="A0A2T0IEG4"/>
<accession>A0A2T0IEG4</accession>
<evidence type="ECO:0000313" key="1">
    <source>
        <dbReference type="EMBL" id="PRW93719.1"/>
    </source>
</evidence>
<name>A0A2T0IEG4_PSEFL</name>
<organism evidence="1 2">
    <name type="scientific">Pseudomonas fluorescens</name>
    <dbReference type="NCBI Taxonomy" id="294"/>
    <lineage>
        <taxon>Bacteria</taxon>
        <taxon>Pseudomonadati</taxon>
        <taxon>Pseudomonadota</taxon>
        <taxon>Gammaproteobacteria</taxon>
        <taxon>Pseudomonadales</taxon>
        <taxon>Pseudomonadaceae</taxon>
        <taxon>Pseudomonas</taxon>
    </lineage>
</organism>
<sequence length="86" mass="9370">MLAKVVNDDAGSLALRVVLRSFASKLAPTGLCHLSSVRQCEALLFSRRRCIVSALCGPLACGRYARLLCPDPFPVDKSWVVLLAWP</sequence>
<evidence type="ECO:0000313" key="2">
    <source>
        <dbReference type="Proteomes" id="UP000239731"/>
    </source>
</evidence>
<dbReference type="Proteomes" id="UP000239731">
    <property type="component" value="Unassembled WGS sequence"/>
</dbReference>
<dbReference type="EMBL" id="PVUH01000004">
    <property type="protein sequence ID" value="PRW93719.1"/>
    <property type="molecule type" value="Genomic_DNA"/>
</dbReference>
<proteinExistence type="predicted"/>